<feature type="non-terminal residue" evidence="11">
    <location>
        <position position="1"/>
    </location>
</feature>
<evidence type="ECO:0000256" key="1">
    <source>
        <dbReference type="ARBA" id="ARBA00013169"/>
    </source>
</evidence>
<evidence type="ECO:0000259" key="9">
    <source>
        <dbReference type="Pfam" id="PF00133"/>
    </source>
</evidence>
<dbReference type="GO" id="GO:0005524">
    <property type="term" value="F:ATP binding"/>
    <property type="evidence" value="ECO:0007669"/>
    <property type="project" value="UniProtKB-KW"/>
</dbReference>
<dbReference type="PRINTS" id="PR00986">
    <property type="entry name" value="TRNASYNTHVAL"/>
</dbReference>
<keyword evidence="6" id="KW-0030">Aminoacyl-tRNA synthetase</keyword>
<keyword evidence="5" id="KW-0648">Protein biosynthesis</keyword>
<gene>
    <name evidence="11" type="ORF">S01H1_15795</name>
</gene>
<dbReference type="InterPro" id="IPR014729">
    <property type="entry name" value="Rossmann-like_a/b/a_fold"/>
</dbReference>
<comment type="caution">
    <text evidence="11">The sequence shown here is derived from an EMBL/GenBank/DDBJ whole genome shotgun (WGS) entry which is preliminary data.</text>
</comment>
<dbReference type="CDD" id="cd07962">
    <property type="entry name" value="Anticodon_Ia_Val"/>
    <property type="match status" value="1"/>
</dbReference>
<comment type="catalytic activity">
    <reaction evidence="8">
        <text>tRNA(Val) + L-valine + ATP = L-valyl-tRNA(Val) + AMP + diphosphate</text>
        <dbReference type="Rhea" id="RHEA:10704"/>
        <dbReference type="Rhea" id="RHEA-COMP:9672"/>
        <dbReference type="Rhea" id="RHEA-COMP:9708"/>
        <dbReference type="ChEBI" id="CHEBI:30616"/>
        <dbReference type="ChEBI" id="CHEBI:33019"/>
        <dbReference type="ChEBI" id="CHEBI:57762"/>
        <dbReference type="ChEBI" id="CHEBI:78442"/>
        <dbReference type="ChEBI" id="CHEBI:78537"/>
        <dbReference type="ChEBI" id="CHEBI:456215"/>
        <dbReference type="EC" id="6.1.1.9"/>
    </reaction>
</comment>
<dbReference type="PANTHER" id="PTHR11946">
    <property type="entry name" value="VALYL-TRNA SYNTHETASES"/>
    <property type="match status" value="1"/>
</dbReference>
<dbReference type="InterPro" id="IPR002300">
    <property type="entry name" value="aa-tRNA-synth_Ia"/>
</dbReference>
<dbReference type="Pfam" id="PF00133">
    <property type="entry name" value="tRNA-synt_1"/>
    <property type="match status" value="1"/>
</dbReference>
<dbReference type="Pfam" id="PF08264">
    <property type="entry name" value="Anticodon_1"/>
    <property type="match status" value="1"/>
</dbReference>
<dbReference type="AlphaFoldDB" id="X0S5N0"/>
<evidence type="ECO:0000256" key="2">
    <source>
        <dbReference type="ARBA" id="ARBA00022598"/>
    </source>
</evidence>
<feature type="domain" description="Methionyl/Valyl/Leucyl/Isoleucyl-tRNA synthetase anticodon-binding" evidence="10">
    <location>
        <begin position="171"/>
        <end position="314"/>
    </location>
</feature>
<dbReference type="SUPFAM" id="SSF52374">
    <property type="entry name" value="Nucleotidylyl transferase"/>
    <property type="match status" value="1"/>
</dbReference>
<dbReference type="InterPro" id="IPR009080">
    <property type="entry name" value="tRNAsynth_Ia_anticodon-bd"/>
</dbReference>
<dbReference type="PANTHER" id="PTHR11946:SF93">
    <property type="entry name" value="VALINE--TRNA LIGASE, CHLOROPLASTIC_MITOCHONDRIAL 2"/>
    <property type="match status" value="1"/>
</dbReference>
<dbReference type="InterPro" id="IPR033705">
    <property type="entry name" value="Anticodon_Ia_Val"/>
</dbReference>
<dbReference type="InterPro" id="IPR002303">
    <property type="entry name" value="Valyl-tRNA_ligase"/>
</dbReference>
<dbReference type="InterPro" id="IPR013155">
    <property type="entry name" value="M/V/L/I-tRNA-synth_anticd-bd"/>
</dbReference>
<dbReference type="Gene3D" id="1.10.730.10">
    <property type="entry name" value="Isoleucyl-tRNA Synthetase, Domain 1"/>
    <property type="match status" value="1"/>
</dbReference>
<dbReference type="GO" id="GO:0004832">
    <property type="term" value="F:valine-tRNA ligase activity"/>
    <property type="evidence" value="ECO:0007669"/>
    <property type="project" value="UniProtKB-EC"/>
</dbReference>
<evidence type="ECO:0000313" key="11">
    <source>
        <dbReference type="EMBL" id="GAF76329.1"/>
    </source>
</evidence>
<evidence type="ECO:0000256" key="6">
    <source>
        <dbReference type="ARBA" id="ARBA00023146"/>
    </source>
</evidence>
<dbReference type="EC" id="6.1.1.9" evidence="1"/>
<protein>
    <recommendedName>
        <fullName evidence="1">valine--tRNA ligase</fullName>
        <ecNumber evidence="1">6.1.1.9</ecNumber>
    </recommendedName>
    <alternativeName>
        <fullName evidence="7">Valyl-tRNA synthetase</fullName>
    </alternativeName>
</protein>
<reference evidence="11" key="1">
    <citation type="journal article" date="2014" name="Front. Microbiol.">
        <title>High frequency of phylogenetically diverse reductive dehalogenase-homologous genes in deep subseafloor sedimentary metagenomes.</title>
        <authorList>
            <person name="Kawai M."/>
            <person name="Futagami T."/>
            <person name="Toyoda A."/>
            <person name="Takaki Y."/>
            <person name="Nishi S."/>
            <person name="Hori S."/>
            <person name="Arai W."/>
            <person name="Tsubouchi T."/>
            <person name="Morono Y."/>
            <person name="Uchiyama I."/>
            <person name="Ito T."/>
            <person name="Fujiyama A."/>
            <person name="Inagaki F."/>
            <person name="Takami H."/>
        </authorList>
    </citation>
    <scope>NUCLEOTIDE SEQUENCE</scope>
    <source>
        <strain evidence="11">Expedition CK06-06</strain>
    </source>
</reference>
<dbReference type="EMBL" id="BARS01008270">
    <property type="protein sequence ID" value="GAF76329.1"/>
    <property type="molecule type" value="Genomic_DNA"/>
</dbReference>
<feature type="non-terminal residue" evidence="11">
    <location>
        <position position="375"/>
    </location>
</feature>
<keyword evidence="3" id="KW-0547">Nucleotide-binding</keyword>
<dbReference type="Gene3D" id="3.40.50.620">
    <property type="entry name" value="HUPs"/>
    <property type="match status" value="1"/>
</dbReference>
<dbReference type="GO" id="GO:0006438">
    <property type="term" value="P:valyl-tRNA aminoacylation"/>
    <property type="evidence" value="ECO:0007669"/>
    <property type="project" value="InterPro"/>
</dbReference>
<evidence type="ECO:0000256" key="8">
    <source>
        <dbReference type="ARBA" id="ARBA00047552"/>
    </source>
</evidence>
<dbReference type="SUPFAM" id="SSF47323">
    <property type="entry name" value="Anticodon-binding domain of a subclass of class I aminoacyl-tRNA synthetases"/>
    <property type="match status" value="1"/>
</dbReference>
<evidence type="ECO:0000256" key="3">
    <source>
        <dbReference type="ARBA" id="ARBA00022741"/>
    </source>
</evidence>
<evidence type="ECO:0000259" key="10">
    <source>
        <dbReference type="Pfam" id="PF08264"/>
    </source>
</evidence>
<sequence>HYGRDVELRQDEDVLDTWFSSWLWPFSIMGWPEETEELATYYPTSFLVTAFDILFFWVARMIMASLHFRDEIPFETVYITPLIVDPQGRKMSKSKGNTVDPLELMAEYGADALRFAMAHATTKGRAMRTPTTQLEDARNFLNKIWNMARFVLMQLGDERPDLPETVTEVEDRYILSRLAATVATVREHLEGYNFNLAAEAIYDFTWHDVCDWYLEMAKVRLQNGSDDGAKGVLYHVLKQIVLLLHPFVPFITEEIWQVLGEDPASVSIAPFPESRATDRDEEAEVAISAFQEAVTGVRTIRVEVNVPADVRVSVIASTETEYVSGTLGATGPALEAMTGSEPWQLVADRDFEPPPGSAQQVFPEFDLYVPLADLI</sequence>
<accession>X0S5N0</accession>
<proteinExistence type="predicted"/>
<organism evidence="11">
    <name type="scientific">marine sediment metagenome</name>
    <dbReference type="NCBI Taxonomy" id="412755"/>
    <lineage>
        <taxon>unclassified sequences</taxon>
        <taxon>metagenomes</taxon>
        <taxon>ecological metagenomes</taxon>
    </lineage>
</organism>
<feature type="domain" description="Aminoacyl-tRNA synthetase class Ia" evidence="9">
    <location>
        <begin position="7"/>
        <end position="128"/>
    </location>
</feature>
<dbReference type="GO" id="GO:0005829">
    <property type="term" value="C:cytosol"/>
    <property type="evidence" value="ECO:0007669"/>
    <property type="project" value="TreeGrafter"/>
</dbReference>
<keyword evidence="4" id="KW-0067">ATP-binding</keyword>
<evidence type="ECO:0000256" key="5">
    <source>
        <dbReference type="ARBA" id="ARBA00022917"/>
    </source>
</evidence>
<name>X0S5N0_9ZZZZ</name>
<evidence type="ECO:0000256" key="4">
    <source>
        <dbReference type="ARBA" id="ARBA00022840"/>
    </source>
</evidence>
<keyword evidence="2" id="KW-0436">Ligase</keyword>
<evidence type="ECO:0000256" key="7">
    <source>
        <dbReference type="ARBA" id="ARBA00029936"/>
    </source>
</evidence>